<evidence type="ECO:0000313" key="2">
    <source>
        <dbReference type="Proteomes" id="UP000598146"/>
    </source>
</evidence>
<name>A0A931CEY6_9ACTN</name>
<dbReference type="RefSeq" id="WP_196417722.1">
    <property type="nucleotide sequence ID" value="NZ_JADQTO010000017.1"/>
</dbReference>
<reference evidence="1" key="1">
    <citation type="submission" date="2020-11" db="EMBL/GenBank/DDBJ databases">
        <title>Isolation and identification of active actinomycetes.</title>
        <authorList>
            <person name="Sun X."/>
        </authorList>
    </citation>
    <scope>NUCLEOTIDE SEQUENCE</scope>
    <source>
        <strain evidence="1">NEAU-A11</strain>
    </source>
</reference>
<gene>
    <name evidence="1" type="ORF">I4J89_31375</name>
</gene>
<accession>A0A931CEY6</accession>
<dbReference type="AlphaFoldDB" id="A0A931CEY6"/>
<comment type="caution">
    <text evidence="1">The sequence shown here is derived from an EMBL/GenBank/DDBJ whole genome shotgun (WGS) entry which is preliminary data.</text>
</comment>
<organism evidence="1 2">
    <name type="scientific">Actinoplanes aureus</name>
    <dbReference type="NCBI Taxonomy" id="2792083"/>
    <lineage>
        <taxon>Bacteria</taxon>
        <taxon>Bacillati</taxon>
        <taxon>Actinomycetota</taxon>
        <taxon>Actinomycetes</taxon>
        <taxon>Micromonosporales</taxon>
        <taxon>Micromonosporaceae</taxon>
        <taxon>Actinoplanes</taxon>
    </lineage>
</organism>
<dbReference type="Proteomes" id="UP000598146">
    <property type="component" value="Unassembled WGS sequence"/>
</dbReference>
<evidence type="ECO:0000313" key="1">
    <source>
        <dbReference type="EMBL" id="MBG0565958.1"/>
    </source>
</evidence>
<keyword evidence="2" id="KW-1185">Reference proteome</keyword>
<protein>
    <submittedName>
        <fullName evidence="1">Uncharacterized protein</fullName>
    </submittedName>
</protein>
<proteinExistence type="predicted"/>
<dbReference type="EMBL" id="JADQTO010000017">
    <property type="protein sequence ID" value="MBG0565958.1"/>
    <property type="molecule type" value="Genomic_DNA"/>
</dbReference>
<sequence length="61" mass="6567">MIDLILPMINPATRVSHSALPDAPVVPDPGPGRLRRGTAGLLRRTATRLDHDYRATRPAAA</sequence>